<evidence type="ECO:0000313" key="13">
    <source>
        <dbReference type="Proteomes" id="UP000236594"/>
    </source>
</evidence>
<dbReference type="Gene3D" id="1.10.540.10">
    <property type="entry name" value="Acyl-CoA dehydrogenase/oxidase, N-terminal domain"/>
    <property type="match status" value="1"/>
</dbReference>
<dbReference type="InterPro" id="IPR006089">
    <property type="entry name" value="Acyl-CoA_DH_CS"/>
</dbReference>
<dbReference type="PANTHER" id="PTHR43831:SF1">
    <property type="entry name" value="ISOBUTYRYL-COA DEHYDROGENASE, MITOCHONDRIAL"/>
    <property type="match status" value="1"/>
</dbReference>
<dbReference type="EC" id="1.3.8.10" evidence="6"/>
<gene>
    <name evidence="12" type="ORF">C1631_002430</name>
</gene>
<evidence type="ECO:0000256" key="6">
    <source>
        <dbReference type="ARBA" id="ARBA00066362"/>
    </source>
</evidence>
<evidence type="ECO:0000256" key="3">
    <source>
        <dbReference type="ARBA" id="ARBA00022630"/>
    </source>
</evidence>
<evidence type="ECO:0000256" key="4">
    <source>
        <dbReference type="ARBA" id="ARBA00022827"/>
    </source>
</evidence>
<dbReference type="FunFam" id="1.20.140.10:FF:000004">
    <property type="entry name" value="Acyl-CoA dehydrogenase FadE25"/>
    <property type="match status" value="1"/>
</dbReference>
<dbReference type="EMBL" id="PPED02000001">
    <property type="protein sequence ID" value="PWN71504.1"/>
    <property type="molecule type" value="Genomic_DNA"/>
</dbReference>
<dbReference type="SUPFAM" id="SSF56645">
    <property type="entry name" value="Acyl-CoA dehydrogenase NM domain-like"/>
    <property type="match status" value="1"/>
</dbReference>
<feature type="domain" description="Acyl-CoA dehydrogenase/oxidase N-terminal" evidence="11">
    <location>
        <begin position="6"/>
        <end position="116"/>
    </location>
</feature>
<dbReference type="FunFam" id="2.40.110.10:FF:000001">
    <property type="entry name" value="Acyl-CoA dehydrogenase, mitochondrial"/>
    <property type="match status" value="1"/>
</dbReference>
<dbReference type="Gene3D" id="2.40.110.10">
    <property type="entry name" value="Butyryl-CoA Dehydrogenase, subunit A, domain 2"/>
    <property type="match status" value="1"/>
</dbReference>
<evidence type="ECO:0000256" key="1">
    <source>
        <dbReference type="ARBA" id="ARBA00001974"/>
    </source>
</evidence>
<comment type="similarity">
    <text evidence="2 8">Belongs to the acyl-CoA dehydrogenase family.</text>
</comment>
<dbReference type="Pfam" id="PF02771">
    <property type="entry name" value="Acyl-CoA_dh_N"/>
    <property type="match status" value="1"/>
</dbReference>
<evidence type="ECO:0000313" key="12">
    <source>
        <dbReference type="EMBL" id="PWN71504.1"/>
    </source>
</evidence>
<dbReference type="InterPro" id="IPR046373">
    <property type="entry name" value="Acyl-CoA_Oxase/DH_mid-dom_sf"/>
</dbReference>
<dbReference type="PIRSF" id="PIRSF016578">
    <property type="entry name" value="HsaA"/>
    <property type="match status" value="1"/>
</dbReference>
<dbReference type="Proteomes" id="UP000236594">
    <property type="component" value="Unassembled WGS sequence"/>
</dbReference>
<keyword evidence="3 8" id="KW-0285">Flavoprotein</keyword>
<evidence type="ECO:0000256" key="7">
    <source>
        <dbReference type="ARBA" id="ARBA00072305"/>
    </source>
</evidence>
<dbReference type="InterPro" id="IPR052547">
    <property type="entry name" value="Mito_Isobutyryl-CoADH"/>
</dbReference>
<dbReference type="GO" id="GO:0003995">
    <property type="term" value="F:acyl-CoA dehydrogenase activity"/>
    <property type="evidence" value="ECO:0007669"/>
    <property type="project" value="InterPro"/>
</dbReference>
<dbReference type="Pfam" id="PF00441">
    <property type="entry name" value="Acyl-CoA_dh_1"/>
    <property type="match status" value="1"/>
</dbReference>
<evidence type="ECO:0000256" key="5">
    <source>
        <dbReference type="ARBA" id="ARBA00023002"/>
    </source>
</evidence>
<dbReference type="PROSITE" id="PS00072">
    <property type="entry name" value="ACYL_COA_DH_1"/>
    <property type="match status" value="1"/>
</dbReference>
<dbReference type="Pfam" id="PF02770">
    <property type="entry name" value="Acyl-CoA_dh_M"/>
    <property type="match status" value="1"/>
</dbReference>
<dbReference type="InterPro" id="IPR009075">
    <property type="entry name" value="AcylCo_DH/oxidase_C"/>
</dbReference>
<dbReference type="RefSeq" id="WP_109710207.1">
    <property type="nucleotide sequence ID" value="NZ_PPED02000001.1"/>
</dbReference>
<sequence length="387" mass="42349">MEFNLNEDQRAFQDAARRFAEKELFPFASEWDAKKIFPREAITKAGELGFCGVYTGEENGGLGLSRLDAAIIFEELAAACPSTTAYITIHNMVSWMIDQFAKDPVRQQLCPELASGRLLGSYCLTEPGSGSDAAGLKTTAIKKGNKYIINGTKAFISGAGESDILIVMARTGDEPGAKGISAFIVPAQTKGINFGEKEKKLGWNTQPTRFVFLDCVEIDEDFLLGELGEGFKIALKGLDGGRINIGTCSVGAAQGAINQAQRYMHERQQFGKSLSHFQSLQFKIADMGTELVAARQMVHLAAFKLDSHDPNATTYCAMAKRLATDMSFNICNEALQILGGYGCTQDFPVERLMRDARVHQVVEGTNEIMKLVISRKMLEEGATLQIR</sequence>
<comment type="caution">
    <text evidence="12">The sequence shown here is derived from an EMBL/GenBank/DDBJ whole genome shotgun (WGS) entry which is preliminary data.</text>
</comment>
<name>A0A316XD70_9FLAO</name>
<comment type="cofactor">
    <cofactor evidence="1 8">
        <name>FAD</name>
        <dbReference type="ChEBI" id="CHEBI:57692"/>
    </cofactor>
</comment>
<keyword evidence="13" id="KW-1185">Reference proteome</keyword>
<dbReference type="InterPro" id="IPR009100">
    <property type="entry name" value="AcylCoA_DH/oxidase_NM_dom_sf"/>
</dbReference>
<dbReference type="InterPro" id="IPR037069">
    <property type="entry name" value="AcylCoA_DH/ox_N_sf"/>
</dbReference>
<evidence type="ECO:0000259" key="10">
    <source>
        <dbReference type="Pfam" id="PF02770"/>
    </source>
</evidence>
<reference evidence="12 13" key="1">
    <citation type="submission" date="2018-04" db="EMBL/GenBank/DDBJ databases">
        <title>Draft Genome Sequence of Phosphate-Solubilizing Chryseobacterium sp. ISE14 that is a Biocontrol and Plant Growth-Promoting Rhizobacterium Isolated from Cucumber.</title>
        <authorList>
            <person name="Jeong J.-J."/>
            <person name="Sang M.K."/>
            <person name="Choi I.-G."/>
            <person name="Kim K.D."/>
        </authorList>
    </citation>
    <scope>NUCLEOTIDE SEQUENCE [LARGE SCALE GENOMIC DNA]</scope>
    <source>
        <strain evidence="12 13">ISE14</strain>
    </source>
</reference>
<protein>
    <recommendedName>
        <fullName evidence="7">Cyclohex-1-ene-1-carbonyl-CoA dehydrogenase</fullName>
        <ecNumber evidence="6">1.3.8.10</ecNumber>
    </recommendedName>
</protein>
<accession>A0A316XD70</accession>
<evidence type="ECO:0000256" key="8">
    <source>
        <dbReference type="RuleBase" id="RU362125"/>
    </source>
</evidence>
<keyword evidence="5 8" id="KW-0560">Oxidoreductase</keyword>
<keyword evidence="4 8" id="KW-0274">FAD</keyword>
<dbReference type="AlphaFoldDB" id="A0A316XD70"/>
<dbReference type="PANTHER" id="PTHR43831">
    <property type="entry name" value="ISOBUTYRYL-COA DEHYDROGENASE"/>
    <property type="match status" value="1"/>
</dbReference>
<dbReference type="Gene3D" id="1.20.140.10">
    <property type="entry name" value="Butyryl-CoA Dehydrogenase, subunit A, domain 3"/>
    <property type="match status" value="1"/>
</dbReference>
<evidence type="ECO:0000259" key="11">
    <source>
        <dbReference type="Pfam" id="PF02771"/>
    </source>
</evidence>
<feature type="domain" description="Acyl-CoA dehydrogenase/oxidase C-terminal" evidence="9">
    <location>
        <begin position="228"/>
        <end position="378"/>
    </location>
</feature>
<dbReference type="OrthoDB" id="9802447at2"/>
<proteinExistence type="inferred from homology"/>
<organism evidence="12 13">
    <name type="scientific">Chryseobacterium phosphatilyticum</name>
    <dbReference type="NCBI Taxonomy" id="475075"/>
    <lineage>
        <taxon>Bacteria</taxon>
        <taxon>Pseudomonadati</taxon>
        <taxon>Bacteroidota</taxon>
        <taxon>Flavobacteriia</taxon>
        <taxon>Flavobacteriales</taxon>
        <taxon>Weeksellaceae</taxon>
        <taxon>Chryseobacterium group</taxon>
        <taxon>Chryseobacterium</taxon>
    </lineage>
</organism>
<evidence type="ECO:0000256" key="2">
    <source>
        <dbReference type="ARBA" id="ARBA00009347"/>
    </source>
</evidence>
<evidence type="ECO:0000259" key="9">
    <source>
        <dbReference type="Pfam" id="PF00441"/>
    </source>
</evidence>
<feature type="domain" description="Acyl-CoA oxidase/dehydrogenase middle" evidence="10">
    <location>
        <begin position="122"/>
        <end position="214"/>
    </location>
</feature>
<dbReference type="InterPro" id="IPR036250">
    <property type="entry name" value="AcylCo_DH-like_C"/>
</dbReference>
<dbReference type="SUPFAM" id="SSF47203">
    <property type="entry name" value="Acyl-CoA dehydrogenase C-terminal domain-like"/>
    <property type="match status" value="1"/>
</dbReference>
<dbReference type="InterPro" id="IPR013786">
    <property type="entry name" value="AcylCoA_DH/ox_N"/>
</dbReference>
<dbReference type="InterPro" id="IPR006091">
    <property type="entry name" value="Acyl-CoA_Oxase/DH_mid-dom"/>
</dbReference>
<dbReference type="GO" id="GO:0050660">
    <property type="term" value="F:flavin adenine dinucleotide binding"/>
    <property type="evidence" value="ECO:0007669"/>
    <property type="project" value="InterPro"/>
</dbReference>